<reference evidence="2" key="1">
    <citation type="submission" date="2016-10" db="EMBL/GenBank/DDBJ databases">
        <title>Sequence of Gallionella enrichment culture.</title>
        <authorList>
            <person name="Poehlein A."/>
            <person name="Muehling M."/>
            <person name="Daniel R."/>
        </authorList>
    </citation>
    <scope>NUCLEOTIDE SEQUENCE</scope>
</reference>
<evidence type="ECO:0000313" key="2">
    <source>
        <dbReference type="EMBL" id="OIR08281.1"/>
    </source>
</evidence>
<dbReference type="PANTHER" id="PTHR37828:SF1">
    <property type="entry name" value="YCII-RELATED DOMAIN-CONTAINING PROTEIN"/>
    <property type="match status" value="1"/>
</dbReference>
<dbReference type="Gene3D" id="3.30.70.1060">
    <property type="entry name" value="Dimeric alpha+beta barrel"/>
    <property type="match status" value="1"/>
</dbReference>
<dbReference type="Pfam" id="PF03795">
    <property type="entry name" value="YCII"/>
    <property type="match status" value="1"/>
</dbReference>
<feature type="domain" description="YCII-related" evidence="1">
    <location>
        <begin position="1"/>
        <end position="82"/>
    </location>
</feature>
<organism evidence="2">
    <name type="scientific">mine drainage metagenome</name>
    <dbReference type="NCBI Taxonomy" id="410659"/>
    <lineage>
        <taxon>unclassified sequences</taxon>
        <taxon>metagenomes</taxon>
        <taxon>ecological metagenomes</taxon>
    </lineage>
</organism>
<dbReference type="SUPFAM" id="SSF54909">
    <property type="entry name" value="Dimeric alpha+beta barrel"/>
    <property type="match status" value="1"/>
</dbReference>
<dbReference type="AlphaFoldDB" id="A0A1J5SIJ8"/>
<dbReference type="InterPro" id="IPR011008">
    <property type="entry name" value="Dimeric_a/b-barrel"/>
</dbReference>
<proteinExistence type="predicted"/>
<comment type="caution">
    <text evidence="2">The sequence shown here is derived from an EMBL/GenBank/DDBJ whole genome shotgun (WGS) entry which is preliminary data.</text>
</comment>
<dbReference type="EMBL" id="MLJW01000032">
    <property type="protein sequence ID" value="OIR08281.1"/>
    <property type="molecule type" value="Genomic_DNA"/>
</dbReference>
<dbReference type="InterPro" id="IPR005545">
    <property type="entry name" value="YCII"/>
</dbReference>
<sequence>MYIIELTYKVPTEEIDKNLDAHMEYIEKYFNTGHFLASGRKEPRDGGIILAKAATRKRIEDIVSKDPFNISGFADYRIIEFKATKNTKEYKTFIGEDEYVG</sequence>
<dbReference type="PANTHER" id="PTHR37828">
    <property type="entry name" value="GSR2449 PROTEIN"/>
    <property type="match status" value="1"/>
</dbReference>
<name>A0A1J5SIJ8_9ZZZZ</name>
<protein>
    <submittedName>
        <fullName evidence="2">YciI-like protein</fullName>
    </submittedName>
</protein>
<evidence type="ECO:0000259" key="1">
    <source>
        <dbReference type="Pfam" id="PF03795"/>
    </source>
</evidence>
<gene>
    <name evidence="2" type="ORF">GALL_94490</name>
</gene>
<accession>A0A1J5SIJ8</accession>